<proteinExistence type="predicted"/>
<name>A0ABV3M710_9ACTN</name>
<dbReference type="RefSeq" id="WP_359774928.1">
    <property type="nucleotide sequence ID" value="NZ_JBEYRR010000002.1"/>
</dbReference>
<organism evidence="1 2">
    <name type="scientific">Streptomyces huasconensis</name>
    <dbReference type="NCBI Taxonomy" id="1854574"/>
    <lineage>
        <taxon>Bacteria</taxon>
        <taxon>Bacillati</taxon>
        <taxon>Actinomycetota</taxon>
        <taxon>Actinomycetes</taxon>
        <taxon>Kitasatosporales</taxon>
        <taxon>Streptomycetaceae</taxon>
        <taxon>Streptomyces</taxon>
    </lineage>
</organism>
<reference evidence="1 2" key="1">
    <citation type="submission" date="2024-06" db="EMBL/GenBank/DDBJ databases">
        <title>The Natural Products Discovery Center: Release of the First 8490 Sequenced Strains for Exploring Actinobacteria Biosynthetic Diversity.</title>
        <authorList>
            <person name="Kalkreuter E."/>
            <person name="Kautsar S.A."/>
            <person name="Yang D."/>
            <person name="Bader C.D."/>
            <person name="Teijaro C.N."/>
            <person name="Fluegel L."/>
            <person name="Davis C.M."/>
            <person name="Simpson J.R."/>
            <person name="Lauterbach L."/>
            <person name="Steele A.D."/>
            <person name="Gui C."/>
            <person name="Meng S."/>
            <person name="Li G."/>
            <person name="Viehrig K."/>
            <person name="Ye F."/>
            <person name="Su P."/>
            <person name="Kiefer A.F."/>
            <person name="Nichols A."/>
            <person name="Cepeda A.J."/>
            <person name="Yan W."/>
            <person name="Fan B."/>
            <person name="Jiang Y."/>
            <person name="Adhikari A."/>
            <person name="Zheng C.-J."/>
            <person name="Schuster L."/>
            <person name="Cowan T.M."/>
            <person name="Smanski M.J."/>
            <person name="Chevrette M.G."/>
            <person name="De Carvalho L.P.S."/>
            <person name="Shen B."/>
        </authorList>
    </citation>
    <scope>NUCLEOTIDE SEQUENCE [LARGE SCALE GENOMIC DNA]</scope>
    <source>
        <strain evidence="1 2">NPDC047833</strain>
    </source>
</reference>
<keyword evidence="2" id="KW-1185">Reference proteome</keyword>
<dbReference type="Proteomes" id="UP001553843">
    <property type="component" value="Unassembled WGS sequence"/>
</dbReference>
<gene>
    <name evidence="1" type="ORF">AB0887_36795</name>
</gene>
<evidence type="ECO:0000313" key="1">
    <source>
        <dbReference type="EMBL" id="MEW2367485.1"/>
    </source>
</evidence>
<comment type="caution">
    <text evidence="1">The sequence shown here is derived from an EMBL/GenBank/DDBJ whole genome shotgun (WGS) entry which is preliminary data.</text>
</comment>
<protein>
    <submittedName>
        <fullName evidence="1">Uncharacterized protein</fullName>
    </submittedName>
</protein>
<dbReference type="EMBL" id="JBEYRS010000026">
    <property type="protein sequence ID" value="MEW2367485.1"/>
    <property type="molecule type" value="Genomic_DNA"/>
</dbReference>
<sequence>MSDEGLPCFLLSYGGRDHRLAYTEDNVRNSLKGVYHRRPWGLEGAKVLTLPGYEDVTGRFIIGTNHEASPF</sequence>
<evidence type="ECO:0000313" key="2">
    <source>
        <dbReference type="Proteomes" id="UP001553843"/>
    </source>
</evidence>
<accession>A0ABV3M710</accession>